<keyword evidence="6" id="KW-0411">Iron-sulfur</keyword>
<evidence type="ECO:0000256" key="5">
    <source>
        <dbReference type="ARBA" id="ARBA00023004"/>
    </source>
</evidence>
<keyword evidence="4" id="KW-0479">Metal-binding</keyword>
<dbReference type="GO" id="GO:0051539">
    <property type="term" value="F:4 iron, 4 sulfur cluster binding"/>
    <property type="evidence" value="ECO:0007669"/>
    <property type="project" value="UniProtKB-KW"/>
</dbReference>
<dbReference type="GO" id="GO:0046872">
    <property type="term" value="F:metal ion binding"/>
    <property type="evidence" value="ECO:0007669"/>
    <property type="project" value="UniProtKB-KW"/>
</dbReference>
<evidence type="ECO:0000313" key="8">
    <source>
        <dbReference type="EMBL" id="SHF65290.1"/>
    </source>
</evidence>
<dbReference type="SFLD" id="SFLDG01067">
    <property type="entry name" value="SPASM/twitch_domain_containing"/>
    <property type="match status" value="1"/>
</dbReference>
<dbReference type="Gene3D" id="3.20.20.70">
    <property type="entry name" value="Aldolase class I"/>
    <property type="match status" value="1"/>
</dbReference>
<dbReference type="PANTHER" id="PTHR11228:SF34">
    <property type="entry name" value="TUNGSTEN-CONTAINING ALDEHYDE FERREDOXIN OXIDOREDUCTASE COFACTOR MODIFYING PROTEIN"/>
    <property type="match status" value="1"/>
</dbReference>
<dbReference type="CDD" id="cd21123">
    <property type="entry name" value="SPASM_MftC-like"/>
    <property type="match status" value="1"/>
</dbReference>
<dbReference type="SMART" id="SM00729">
    <property type="entry name" value="Elp3"/>
    <property type="match status" value="1"/>
</dbReference>
<dbReference type="EMBL" id="FQUW01000048">
    <property type="protein sequence ID" value="SHF65290.1"/>
    <property type="molecule type" value="Genomic_DNA"/>
</dbReference>
<sequence length="339" mass="37620">MLVSWNSTNACNLTCQHCYRDAGARMEEELNSSEAAKLIDEIARAGFKIMIFSGGEPLLRPDIYELIQYAARKGLRPVMGTNGTLITGSVAEKLKQAGALVVGISLDSVNKEQHDQFRGVVGAWEAAIEGMEACRKAGLPFQIHTTVVEWNYEQVEALTDLAVQLGAVAHHVFFLVPTGRAVNIEEESLRAEQYERLLHRIMKKQREVPIELKPTCAPQFMRIAAQMGLKLRFQKGCLAGTGYCIISPKGDVQPCAYLNIPVGNVRETPFDLIWRDNPVFQRLRTADYSGGCGSCNYRNICGGCRARAYYYHGDFMAEEPWCLYRKGKINSGGIVCDAG</sequence>
<evidence type="ECO:0000313" key="9">
    <source>
        <dbReference type="Proteomes" id="UP000184196"/>
    </source>
</evidence>
<protein>
    <submittedName>
        <fullName evidence="8">Putative heme d1 biosynthesis radical SAM protein NirJ2</fullName>
    </submittedName>
</protein>
<evidence type="ECO:0000256" key="1">
    <source>
        <dbReference type="ARBA" id="ARBA00001966"/>
    </source>
</evidence>
<evidence type="ECO:0000256" key="6">
    <source>
        <dbReference type="ARBA" id="ARBA00023014"/>
    </source>
</evidence>
<dbReference type="GO" id="GO:0003824">
    <property type="term" value="F:catalytic activity"/>
    <property type="evidence" value="ECO:0007669"/>
    <property type="project" value="InterPro"/>
</dbReference>
<dbReference type="InterPro" id="IPR034391">
    <property type="entry name" value="AdoMet-like_SPASM_containing"/>
</dbReference>
<dbReference type="SFLD" id="SFLDG01386">
    <property type="entry name" value="main_SPASM_domain-containing"/>
    <property type="match status" value="1"/>
</dbReference>
<gene>
    <name evidence="8" type="ORF">SAMN02745218_02803</name>
</gene>
<keyword evidence="9" id="KW-1185">Reference proteome</keyword>
<keyword evidence="2" id="KW-0004">4Fe-4S</keyword>
<organism evidence="8 9">
    <name type="scientific">Desulfofundulus australicus DSM 11792</name>
    <dbReference type="NCBI Taxonomy" id="1121425"/>
    <lineage>
        <taxon>Bacteria</taxon>
        <taxon>Bacillati</taxon>
        <taxon>Bacillota</taxon>
        <taxon>Clostridia</taxon>
        <taxon>Eubacteriales</taxon>
        <taxon>Peptococcaceae</taxon>
        <taxon>Desulfofundulus</taxon>
    </lineage>
</organism>
<dbReference type="PROSITE" id="PS51918">
    <property type="entry name" value="RADICAL_SAM"/>
    <property type="match status" value="1"/>
</dbReference>
<dbReference type="InterPro" id="IPR013785">
    <property type="entry name" value="Aldolase_TIM"/>
</dbReference>
<dbReference type="SFLD" id="SFLDS00029">
    <property type="entry name" value="Radical_SAM"/>
    <property type="match status" value="1"/>
</dbReference>
<dbReference type="InterPro" id="IPR027633">
    <property type="entry name" value="rSAM_NirJ2"/>
</dbReference>
<dbReference type="InterPro" id="IPR006638">
    <property type="entry name" value="Elp3/MiaA/NifB-like_rSAM"/>
</dbReference>
<dbReference type="AlphaFoldDB" id="A0A1M5DEC1"/>
<dbReference type="InterPro" id="IPR050377">
    <property type="entry name" value="Radical_SAM_PqqE_MftC-like"/>
</dbReference>
<dbReference type="NCBIfam" id="TIGR04055">
    <property type="entry name" value="rSAM_NirJ2"/>
    <property type="match status" value="1"/>
</dbReference>
<dbReference type="Pfam" id="PF13186">
    <property type="entry name" value="SPASM"/>
    <property type="match status" value="1"/>
</dbReference>
<dbReference type="CDD" id="cd01335">
    <property type="entry name" value="Radical_SAM"/>
    <property type="match status" value="1"/>
</dbReference>
<reference evidence="9" key="1">
    <citation type="submission" date="2016-11" db="EMBL/GenBank/DDBJ databases">
        <authorList>
            <person name="Varghese N."/>
            <person name="Submissions S."/>
        </authorList>
    </citation>
    <scope>NUCLEOTIDE SEQUENCE [LARGE SCALE GENOMIC DNA]</scope>
    <source>
        <strain evidence="9">DSM 11792</strain>
    </source>
</reference>
<evidence type="ECO:0000256" key="4">
    <source>
        <dbReference type="ARBA" id="ARBA00022723"/>
    </source>
</evidence>
<dbReference type="RefSeq" id="WP_027356310.1">
    <property type="nucleotide sequence ID" value="NZ_FQUW01000048.1"/>
</dbReference>
<proteinExistence type="predicted"/>
<keyword evidence="5" id="KW-0408">Iron</keyword>
<dbReference type="SUPFAM" id="SSF102114">
    <property type="entry name" value="Radical SAM enzymes"/>
    <property type="match status" value="1"/>
</dbReference>
<dbReference type="SFLD" id="SFLDG01387">
    <property type="entry name" value="BtrN-like_SPASM_domain_contain"/>
    <property type="match status" value="1"/>
</dbReference>
<name>A0A1M5DEC1_9FIRM</name>
<dbReference type="Pfam" id="PF04055">
    <property type="entry name" value="Radical_SAM"/>
    <property type="match status" value="1"/>
</dbReference>
<dbReference type="InterPro" id="IPR023885">
    <property type="entry name" value="4Fe4S-binding_SPASM_dom"/>
</dbReference>
<dbReference type="InterPro" id="IPR017200">
    <property type="entry name" value="PqqE-like"/>
</dbReference>
<dbReference type="PIRSF" id="PIRSF037420">
    <property type="entry name" value="PQQ_syn_pqqE"/>
    <property type="match status" value="1"/>
</dbReference>
<dbReference type="PANTHER" id="PTHR11228">
    <property type="entry name" value="RADICAL SAM DOMAIN PROTEIN"/>
    <property type="match status" value="1"/>
</dbReference>
<dbReference type="Proteomes" id="UP000184196">
    <property type="component" value="Unassembled WGS sequence"/>
</dbReference>
<evidence type="ECO:0000259" key="7">
    <source>
        <dbReference type="PROSITE" id="PS51918"/>
    </source>
</evidence>
<comment type="cofactor">
    <cofactor evidence="1">
        <name>[4Fe-4S] cluster</name>
        <dbReference type="ChEBI" id="CHEBI:49883"/>
    </cofactor>
</comment>
<keyword evidence="3" id="KW-0949">S-adenosyl-L-methionine</keyword>
<evidence type="ECO:0000256" key="2">
    <source>
        <dbReference type="ARBA" id="ARBA00022485"/>
    </source>
</evidence>
<accession>A0A1M5DEC1</accession>
<evidence type="ECO:0000256" key="3">
    <source>
        <dbReference type="ARBA" id="ARBA00022691"/>
    </source>
</evidence>
<dbReference type="NCBIfam" id="TIGR04085">
    <property type="entry name" value="rSAM_more_4Fe4S"/>
    <property type="match status" value="1"/>
</dbReference>
<dbReference type="OrthoDB" id="7021155at2"/>
<feature type="domain" description="Radical SAM core" evidence="7">
    <location>
        <begin position="1"/>
        <end position="211"/>
    </location>
</feature>
<dbReference type="InterPro" id="IPR058240">
    <property type="entry name" value="rSAM_sf"/>
</dbReference>
<dbReference type="InterPro" id="IPR007197">
    <property type="entry name" value="rSAM"/>
</dbReference>